<evidence type="ECO:0000259" key="4">
    <source>
        <dbReference type="SMART" id="SM00382"/>
    </source>
</evidence>
<evidence type="ECO:0000256" key="3">
    <source>
        <dbReference type="SAM" id="MobiDB-lite"/>
    </source>
</evidence>
<dbReference type="Pfam" id="PF17866">
    <property type="entry name" value="AAA_lid_6"/>
    <property type="match status" value="1"/>
</dbReference>
<dbReference type="GO" id="GO:0016887">
    <property type="term" value="F:ATP hydrolysis activity"/>
    <property type="evidence" value="ECO:0007669"/>
    <property type="project" value="TreeGrafter"/>
</dbReference>
<dbReference type="InterPro" id="IPR003593">
    <property type="entry name" value="AAA+_ATPase"/>
</dbReference>
<feature type="region of interest" description="Disordered" evidence="3">
    <location>
        <begin position="974"/>
        <end position="995"/>
    </location>
</feature>
<dbReference type="PRINTS" id="PR00819">
    <property type="entry name" value="CBXCFQXSUPER"/>
</dbReference>
<keyword evidence="6" id="KW-1185">Reference proteome</keyword>
<evidence type="ECO:0000313" key="5">
    <source>
        <dbReference type="EMBL" id="RMI38525.1"/>
    </source>
</evidence>
<feature type="compositionally biased region" description="Low complexity" evidence="3">
    <location>
        <begin position="821"/>
        <end position="832"/>
    </location>
</feature>
<gene>
    <name evidence="5" type="ORF">EBO15_32700</name>
</gene>
<evidence type="ECO:0000256" key="1">
    <source>
        <dbReference type="ARBA" id="ARBA00022741"/>
    </source>
</evidence>
<feature type="compositionally biased region" description="Low complexity" evidence="3">
    <location>
        <begin position="729"/>
        <end position="741"/>
    </location>
</feature>
<feature type="compositionally biased region" description="Pro residues" evidence="3">
    <location>
        <begin position="802"/>
        <end position="814"/>
    </location>
</feature>
<dbReference type="Proteomes" id="UP000282674">
    <property type="component" value="Unassembled WGS sequence"/>
</dbReference>
<feature type="region of interest" description="Disordered" evidence="3">
    <location>
        <begin position="459"/>
        <end position="879"/>
    </location>
</feature>
<dbReference type="RefSeq" id="WP_122198336.1">
    <property type="nucleotide sequence ID" value="NZ_JBHSKC010000014.1"/>
</dbReference>
<accession>A0A3M2LR06</accession>
<evidence type="ECO:0000313" key="6">
    <source>
        <dbReference type="Proteomes" id="UP000282674"/>
    </source>
</evidence>
<dbReference type="InterPro" id="IPR027417">
    <property type="entry name" value="P-loop_NTPase"/>
</dbReference>
<dbReference type="SUPFAM" id="SSF52540">
    <property type="entry name" value="P-loop containing nucleoside triphosphate hydrolases"/>
    <property type="match status" value="2"/>
</dbReference>
<feature type="compositionally biased region" description="Basic and acidic residues" evidence="3">
    <location>
        <begin position="704"/>
        <end position="723"/>
    </location>
</feature>
<feature type="compositionally biased region" description="Basic and acidic residues" evidence="3">
    <location>
        <begin position="781"/>
        <end position="792"/>
    </location>
</feature>
<organism evidence="5 6">
    <name type="scientific">Actinomadura harenae</name>
    <dbReference type="NCBI Taxonomy" id="2483351"/>
    <lineage>
        <taxon>Bacteria</taxon>
        <taxon>Bacillati</taxon>
        <taxon>Actinomycetota</taxon>
        <taxon>Actinomycetes</taxon>
        <taxon>Streptosporangiales</taxon>
        <taxon>Thermomonosporaceae</taxon>
        <taxon>Actinomadura</taxon>
    </lineage>
</organism>
<dbReference type="OrthoDB" id="3497177at2"/>
<name>A0A3M2LR06_9ACTN</name>
<feature type="compositionally biased region" description="Pro residues" evidence="3">
    <location>
        <begin position="491"/>
        <end position="508"/>
    </location>
</feature>
<feature type="compositionally biased region" description="Low complexity" evidence="3">
    <location>
        <begin position="556"/>
        <end position="584"/>
    </location>
</feature>
<evidence type="ECO:0000256" key="2">
    <source>
        <dbReference type="ARBA" id="ARBA00022840"/>
    </source>
</evidence>
<feature type="compositionally biased region" description="Low complexity" evidence="3">
    <location>
        <begin position="593"/>
        <end position="617"/>
    </location>
</feature>
<dbReference type="Gene3D" id="1.10.8.60">
    <property type="match status" value="1"/>
</dbReference>
<dbReference type="Gene3D" id="3.40.50.300">
    <property type="entry name" value="P-loop containing nucleotide triphosphate hydrolases"/>
    <property type="match status" value="1"/>
</dbReference>
<protein>
    <recommendedName>
        <fullName evidence="4">AAA+ ATPase domain-containing protein</fullName>
    </recommendedName>
</protein>
<dbReference type="PANTHER" id="PTHR43392:SF2">
    <property type="entry name" value="AAA-TYPE ATPASE FAMILY PROTEIN _ ANKYRIN REPEAT FAMILY PROTEIN"/>
    <property type="match status" value="1"/>
</dbReference>
<feature type="compositionally biased region" description="Pro residues" evidence="3">
    <location>
        <begin position="664"/>
        <end position="678"/>
    </location>
</feature>
<dbReference type="CDD" id="cd00009">
    <property type="entry name" value="AAA"/>
    <property type="match status" value="1"/>
</dbReference>
<dbReference type="InterPro" id="IPR041627">
    <property type="entry name" value="AAA_lid_6"/>
</dbReference>
<feature type="domain" description="AAA+ ATPase" evidence="4">
    <location>
        <begin position="1221"/>
        <end position="1353"/>
    </location>
</feature>
<dbReference type="InterPro" id="IPR050773">
    <property type="entry name" value="CbxX/CfxQ_RuBisCO_ESX"/>
</dbReference>
<dbReference type="InterPro" id="IPR000641">
    <property type="entry name" value="CbxX/CfxQ"/>
</dbReference>
<dbReference type="GO" id="GO:0005524">
    <property type="term" value="F:ATP binding"/>
    <property type="evidence" value="ECO:0007669"/>
    <property type="project" value="UniProtKB-KW"/>
</dbReference>
<dbReference type="SMART" id="SM00382">
    <property type="entry name" value="AAA"/>
    <property type="match status" value="1"/>
</dbReference>
<dbReference type="EMBL" id="RFFG01000084">
    <property type="protein sequence ID" value="RMI38525.1"/>
    <property type="molecule type" value="Genomic_DNA"/>
</dbReference>
<reference evidence="5 6" key="1">
    <citation type="submission" date="2018-10" db="EMBL/GenBank/DDBJ databases">
        <title>Isolation from soil.</title>
        <authorList>
            <person name="Hu J."/>
        </authorList>
    </citation>
    <scope>NUCLEOTIDE SEQUENCE [LARGE SCALE GENOMIC DNA]</scope>
    <source>
        <strain evidence="5 6">NEAU-Ht49</strain>
    </source>
</reference>
<comment type="caution">
    <text evidence="5">The sequence shown here is derived from an EMBL/GenBank/DDBJ whole genome shotgun (WGS) entry which is preliminary data.</text>
</comment>
<dbReference type="PANTHER" id="PTHR43392">
    <property type="entry name" value="AAA-TYPE ATPASE FAMILY PROTEIN / ANKYRIN REPEAT FAMILY PROTEIN"/>
    <property type="match status" value="1"/>
</dbReference>
<feature type="compositionally biased region" description="Gly residues" evidence="3">
    <location>
        <begin position="509"/>
        <end position="519"/>
    </location>
</feature>
<proteinExistence type="predicted"/>
<keyword evidence="1" id="KW-0547">Nucleotide-binding</keyword>
<keyword evidence="2" id="KW-0067">ATP-binding</keyword>
<sequence>MVWGPGRGNGPPPGQDPFAAAERDTRAMVAAGWWRSAPPQQRQHAIAGRMLVLPDGTWWLFGAWARWYRLQPSDGQWYLCPPPHAPAVRAGARPAQYAGGQAPQLPPHVVPAGPDFSYDPSPSLTFVRRGLAPELTARMRSTLASAAALAPAEYPHDGKIFTARTPSTVVATWGVMLWCAAAPAFDARHDSQMAGLWARHRATPLIDVDGPRWLTPPPLSQLVGLYAERLRAGRVDSAVVVLRTIWATASALRDDPRFQARADALLAMAGATLGNPTVDYGALPYGDEAIVQQWLTRCPPHLVPALRTESSPGDSFRHAFYTFAEAVAGITGDASDPSYIEPRMVAAALLAADLAVVREDVASSIVPWLDPEIRYTVQAVMNTPGHPLRRLWPDDLALAEPLRSAVAASGEGADALLAAMYELDLAWCRLAGGMPARPRGFPTPNAIVAGIIGPERTRATARTSTGIAVPKQNVHGQPPSPFGLAVQPAQPGQPPQPPQSPYAPPGGPGMPGASGGPSGPGEAPQPLGQPPVPGGFGPPAVPGYPPQDAAQGAFGQPGVPGQAVQPPAQPYAQPYAQPHVQPPANQDQPFVQPPAQADRAFAQPAQPAQPAPSADPQFGAPAPHVPKPSTAKDEQQESFAPPYTALGFQPSGGGMVPSANQPPIQAPSQPPGRPPGRFAPPNAGPGAGAPAAFNQYGPPVTPPHDLEEATKPDGGPPRDEQNAAHHPPYAALGYAPSGSAPPAQPPVPSYEQGMPQPSGYPDGPAGHPGAPVQAPGMGRPEPIDPHGTRFDEPAAFQQQAPPVVPPQPGKPPPSRTRVLGPDDTGAAGTPPGAAGPPPQKADPPGTRVMSGTMIGGFDFDFEQTPSPERPVHEIPPPSDRTERRVLERYGIGFVSGAQDAAELLDGVREQAEAFNAVLTAGDDSTRVDDASGIRRGVPSVLLVGAPHTGQRRLARLIALTLAEAGLGDKTIRAHDADDVRESGSGSASGAPPKTMVDGVAPPTAADLMKQVLAQRGPAILFERLDAALFAASDAAAIASAVRRARRDPAADTALVATCEPSAYKRMLTDHPRLVETFRVYRLPDLADPENRMTLLHLLADERRVTVGGVALETAREDLGRLRGPGDLVNARLVETYLDTACQRHLERAGASRDRLVLDPQDFHGIAEGLEPALRPPGDIDGYLRQLDALRGLDDVKNTVHELVEDARVAADRARYGVTEHRPLHLLLSGPHGTGKSTVAGLVGGIFAALGLLGSGHVVACRPVHLTGRDGHDTEARVRGMVEQALGGVLLVQESHLLDRVPEVVDELRSVLRRDGHRLLVVCAGPPDGLHPFLAANPDFYAEFGQVIEFEPLGDRELVGLFQSYAERDLYMLDEELRVELLSRFEQMRGDPSFGYARTVRELFEGTIARQAARLAGADVDASTVARLTVNDLPESSLEQMMGGLHEGY</sequence>